<dbReference type="GO" id="GO:0030674">
    <property type="term" value="F:protein-macromolecule adaptor activity"/>
    <property type="evidence" value="ECO:0007669"/>
    <property type="project" value="TreeGrafter"/>
</dbReference>
<dbReference type="AlphaFoldDB" id="A0A0D2CQI6"/>
<dbReference type="Pfam" id="PF10199">
    <property type="entry name" value="Adaptin_binding"/>
    <property type="match status" value="1"/>
</dbReference>
<dbReference type="Proteomes" id="UP000054466">
    <property type="component" value="Unassembled WGS sequence"/>
</dbReference>
<keyword evidence="3" id="KW-1185">Reference proteome</keyword>
<proteinExistence type="predicted"/>
<evidence type="ECO:0000313" key="3">
    <source>
        <dbReference type="Proteomes" id="UP000054466"/>
    </source>
</evidence>
<gene>
    <name evidence="2" type="ORF">PV07_00313</name>
</gene>
<dbReference type="PANTHER" id="PTHR28043">
    <property type="entry name" value="INCREASED RECOMBINATION CENTERS PROTEIN 6"/>
    <property type="match status" value="1"/>
</dbReference>
<dbReference type="Gene3D" id="3.40.50.11960">
    <property type="match status" value="1"/>
</dbReference>
<dbReference type="RefSeq" id="XP_016253679.1">
    <property type="nucleotide sequence ID" value="XM_016386751.1"/>
</dbReference>
<protein>
    <recommendedName>
        <fullName evidence="4">Increased recombination centers protein 6</fullName>
    </recommendedName>
</protein>
<evidence type="ECO:0000256" key="1">
    <source>
        <dbReference type="SAM" id="MobiDB-lite"/>
    </source>
</evidence>
<name>A0A0D2CQI6_9EURO</name>
<dbReference type="STRING" id="569365.A0A0D2CQI6"/>
<dbReference type="GeneID" id="27339507"/>
<feature type="region of interest" description="Disordered" evidence="1">
    <location>
        <begin position="1"/>
        <end position="31"/>
    </location>
</feature>
<dbReference type="VEuPathDB" id="FungiDB:PV07_00313"/>
<evidence type="ECO:0008006" key="4">
    <source>
        <dbReference type="Google" id="ProtNLM"/>
    </source>
</evidence>
<dbReference type="OrthoDB" id="10261384at2759"/>
<dbReference type="GO" id="GO:0016192">
    <property type="term" value="P:vesicle-mediated transport"/>
    <property type="evidence" value="ECO:0007669"/>
    <property type="project" value="InterPro"/>
</dbReference>
<organism evidence="2 3">
    <name type="scientific">Cladophialophora immunda</name>
    <dbReference type="NCBI Taxonomy" id="569365"/>
    <lineage>
        <taxon>Eukaryota</taxon>
        <taxon>Fungi</taxon>
        <taxon>Dikarya</taxon>
        <taxon>Ascomycota</taxon>
        <taxon>Pezizomycotina</taxon>
        <taxon>Eurotiomycetes</taxon>
        <taxon>Chaetothyriomycetidae</taxon>
        <taxon>Chaetothyriales</taxon>
        <taxon>Herpotrichiellaceae</taxon>
        <taxon>Cladophialophora</taxon>
    </lineage>
</organism>
<feature type="region of interest" description="Disordered" evidence="1">
    <location>
        <begin position="226"/>
        <end position="255"/>
    </location>
</feature>
<sequence>MASNPPPIKPSSFRLLILSPSPPDVTSTPPFRPFLEAVTGSKPSDEVTSFAGYTSHPPLSLRTKYYSADVSIWCDELPSPTAAGATKSTGKGSDHADSEEGQQQQQVAESESVTLSEWREQMLSFEAAEVRAVIGGVILILPVTSLQSSNASHVSLVETVHALREAIEDESYGRDVASLVVLQATTSTVSKARLNETMEHLEETCLSEKGILGWDFVVWDGQLEAPSEGKDHQTAEETGDINRDEGDERNEFGEKTGIKRVIEALEGVDWSAPPHSDGEDEGHGDFDFADVNEDDEDAGELFSSTSKNILGNSTGLLGFDYELQREMMELKMSMLEDADDSDDNNQEGPEREQEDEDTQVEQLQTLMERVVAIREAGSEMPKPEREKFARREIGRIMREMG</sequence>
<feature type="region of interest" description="Disordered" evidence="1">
    <location>
        <begin position="338"/>
        <end position="360"/>
    </location>
</feature>
<reference evidence="2 3" key="1">
    <citation type="submission" date="2015-01" db="EMBL/GenBank/DDBJ databases">
        <title>The Genome Sequence of Cladophialophora immunda CBS83496.</title>
        <authorList>
            <consortium name="The Broad Institute Genomics Platform"/>
            <person name="Cuomo C."/>
            <person name="de Hoog S."/>
            <person name="Gorbushina A."/>
            <person name="Stielow B."/>
            <person name="Teixiera M."/>
            <person name="Abouelleil A."/>
            <person name="Chapman S.B."/>
            <person name="Priest M."/>
            <person name="Young S.K."/>
            <person name="Wortman J."/>
            <person name="Nusbaum C."/>
            <person name="Birren B."/>
        </authorList>
    </citation>
    <scope>NUCLEOTIDE SEQUENCE [LARGE SCALE GENOMIC DNA]</scope>
    <source>
        <strain evidence="2 3">CBS 83496</strain>
    </source>
</reference>
<dbReference type="InterPro" id="IPR034627">
    <property type="entry name" value="Irc6"/>
</dbReference>
<feature type="region of interest" description="Disordered" evidence="1">
    <location>
        <begin position="269"/>
        <end position="291"/>
    </location>
</feature>
<evidence type="ECO:0000313" key="2">
    <source>
        <dbReference type="EMBL" id="KIW33463.1"/>
    </source>
</evidence>
<feature type="compositionally biased region" description="Basic and acidic residues" evidence="1">
    <location>
        <begin position="227"/>
        <end position="255"/>
    </location>
</feature>
<dbReference type="PANTHER" id="PTHR28043:SF1">
    <property type="entry name" value="INCREASED RECOMBINATION CENTERS PROTEIN 6"/>
    <property type="match status" value="1"/>
</dbReference>
<dbReference type="HOGENOM" id="CLU_031716_1_1_1"/>
<accession>A0A0D2CQI6</accession>
<feature type="region of interest" description="Disordered" evidence="1">
    <location>
        <begin position="82"/>
        <end position="113"/>
    </location>
</feature>
<dbReference type="EMBL" id="KN847040">
    <property type="protein sequence ID" value="KIW33463.1"/>
    <property type="molecule type" value="Genomic_DNA"/>
</dbReference>